<dbReference type="InterPro" id="IPR011059">
    <property type="entry name" value="Metal-dep_hydrolase_composite"/>
</dbReference>
<dbReference type="Gene3D" id="2.30.40.10">
    <property type="entry name" value="Urease, subunit C, domain 1"/>
    <property type="match status" value="1"/>
</dbReference>
<evidence type="ECO:0000256" key="2">
    <source>
        <dbReference type="ARBA" id="ARBA00022723"/>
    </source>
</evidence>
<comment type="cofactor">
    <cofactor evidence="1">
        <name>Zn(2+)</name>
        <dbReference type="ChEBI" id="CHEBI:29105"/>
    </cofactor>
</comment>
<dbReference type="GO" id="GO:0046872">
    <property type="term" value="F:metal ion binding"/>
    <property type="evidence" value="ECO:0007669"/>
    <property type="project" value="UniProtKB-KW"/>
</dbReference>
<dbReference type="GO" id="GO:0005829">
    <property type="term" value="C:cytosol"/>
    <property type="evidence" value="ECO:0007669"/>
    <property type="project" value="TreeGrafter"/>
</dbReference>
<dbReference type="Gene3D" id="3.20.20.140">
    <property type="entry name" value="Metal-dependent hydrolases"/>
    <property type="match status" value="1"/>
</dbReference>
<dbReference type="PANTHER" id="PTHR11271:SF48">
    <property type="entry name" value="AMIDOHYDROLASE-RELATED DOMAIN-CONTAINING PROTEIN"/>
    <property type="match status" value="1"/>
</dbReference>
<accession>A9WN98</accession>
<dbReference type="eggNOG" id="COG0402">
    <property type="taxonomic scope" value="Bacteria"/>
</dbReference>
<dbReference type="GO" id="GO:0019239">
    <property type="term" value="F:deaminase activity"/>
    <property type="evidence" value="ECO:0007669"/>
    <property type="project" value="TreeGrafter"/>
</dbReference>
<dbReference type="AlphaFoldDB" id="A9WN98"/>
<evidence type="ECO:0000256" key="4">
    <source>
        <dbReference type="ARBA" id="ARBA00022833"/>
    </source>
</evidence>
<keyword evidence="2" id="KW-0479">Metal-binding</keyword>
<proteinExistence type="predicted"/>
<organism evidence="6 7">
    <name type="scientific">Renibacterium salmoninarum (strain ATCC 33209 / DSM 20767 / JCM 11484 / NBRC 15589 / NCIMB 2235)</name>
    <dbReference type="NCBI Taxonomy" id="288705"/>
    <lineage>
        <taxon>Bacteria</taxon>
        <taxon>Bacillati</taxon>
        <taxon>Actinomycetota</taxon>
        <taxon>Actinomycetes</taxon>
        <taxon>Micrococcales</taxon>
        <taxon>Micrococcaceae</taxon>
        <taxon>Renibacterium</taxon>
    </lineage>
</organism>
<dbReference type="STRING" id="288705.RSal33209_1324"/>
<dbReference type="InterPro" id="IPR032466">
    <property type="entry name" value="Metal_Hydrolase"/>
</dbReference>
<evidence type="ECO:0000313" key="6">
    <source>
        <dbReference type="EMBL" id="ABY23061.1"/>
    </source>
</evidence>
<keyword evidence="7" id="KW-1185">Reference proteome</keyword>
<dbReference type="GO" id="GO:0004328">
    <property type="term" value="F:formamidase activity"/>
    <property type="evidence" value="ECO:0007669"/>
    <property type="project" value="UniProtKB-EC"/>
</dbReference>
<dbReference type="KEGG" id="rsa:RSal33209_1324"/>
<evidence type="ECO:0000256" key="1">
    <source>
        <dbReference type="ARBA" id="ARBA00001947"/>
    </source>
</evidence>
<evidence type="ECO:0000259" key="5">
    <source>
        <dbReference type="Pfam" id="PF01979"/>
    </source>
</evidence>
<reference evidence="7" key="1">
    <citation type="journal article" date="2008" name="J. Bacteriol.">
        <title>Genome sequence of the fish pathogen Renibacterium salmoninarum suggests reductive evolution away from an environmental Arthrobacter ancestor.</title>
        <authorList>
            <person name="Wiens G.D."/>
            <person name="Rockey D.D."/>
            <person name="Wu Z."/>
            <person name="Chang J."/>
            <person name="Levy R."/>
            <person name="Crane S."/>
            <person name="Chen D.S."/>
            <person name="Capri G.R."/>
            <person name="Burnett J.R."/>
            <person name="Sudheesh P.S."/>
            <person name="Schipma M.J."/>
            <person name="Burd H."/>
            <person name="Bhattacharyya A."/>
            <person name="Rhodes L.D."/>
            <person name="Kaul R."/>
            <person name="Strom M.S."/>
        </authorList>
    </citation>
    <scope>NUCLEOTIDE SEQUENCE [LARGE SCALE GENOMIC DNA]</scope>
    <source>
        <strain evidence="7">ATCC 33209 / DSM 20767 / JCM 11484 / NBRC 15589 / NCIMB 2235</strain>
    </source>
</reference>
<dbReference type="EC" id="3.5.1.49" evidence="6"/>
<dbReference type="SUPFAM" id="SSF51338">
    <property type="entry name" value="Composite domain of metallo-dependent hydrolases"/>
    <property type="match status" value="1"/>
</dbReference>
<dbReference type="NCBIfam" id="NF006681">
    <property type="entry name" value="PRK09229.1-2"/>
    <property type="match status" value="1"/>
</dbReference>
<name>A9WN98_RENSM</name>
<dbReference type="InterPro" id="IPR051607">
    <property type="entry name" value="Metallo-dep_hydrolases"/>
</dbReference>
<dbReference type="Pfam" id="PF01979">
    <property type="entry name" value="Amidohydro_1"/>
    <property type="match status" value="1"/>
</dbReference>
<evidence type="ECO:0000313" key="7">
    <source>
        <dbReference type="Proteomes" id="UP000002007"/>
    </source>
</evidence>
<dbReference type="InterPro" id="IPR006680">
    <property type="entry name" value="Amidohydro-rel"/>
</dbReference>
<keyword evidence="4" id="KW-0862">Zinc</keyword>
<protein>
    <submittedName>
        <fullName evidence="6">Formamidase</fullName>
        <ecNumber evidence="6">3.5.1.49</ecNumber>
    </submittedName>
</protein>
<feature type="domain" description="Amidohydrolase-related" evidence="5">
    <location>
        <begin position="3"/>
        <end position="334"/>
    </location>
</feature>
<dbReference type="RefSeq" id="WP_012244744.1">
    <property type="nucleotide sequence ID" value="NC_010168.1"/>
</dbReference>
<dbReference type="SMR" id="A9WN98"/>
<sequence length="403" mass="42914">MTVILPSVVNAHSHAFHRVLRGRTHSGEGSFWTWRDQMYSAAKALTPALYEKLATAVYAEMVVSGYTAVGEFHYLHHQADGSPYPHHDMELALARAARNAGIRLVLLDTCYLDGGFDLEIGSPSGSRVPPNEVQQRFSDGTAESWLQRLASLRQVISDEFDPQLVQVGAAVHSVRAVSPEQLKVIAEGLDPELVLHVHLSEQPKENSDSLAATGLTPTALLAESGLLSPRTSAVHATHLTDADIKLLGEHECTVVMCPTTEADLADGIGPPHELAAAGAHLAIGSDQHAVIDPWQELRALEYGERLNSGIRGRFSPDRLLDIASTGGSRSLGLGKIDDVVGIAASSLRTTGSSPDQLVMSATAADVRSVSVAGRKVASDGVHAELGDPAILLAKAIDELERTL</sequence>
<dbReference type="EMBL" id="CP000910">
    <property type="protein sequence ID" value="ABY23061.1"/>
    <property type="molecule type" value="Genomic_DNA"/>
</dbReference>
<keyword evidence="3 6" id="KW-0378">Hydrolase</keyword>
<dbReference type="Proteomes" id="UP000002007">
    <property type="component" value="Chromosome"/>
</dbReference>
<evidence type="ECO:0000256" key="3">
    <source>
        <dbReference type="ARBA" id="ARBA00022801"/>
    </source>
</evidence>
<dbReference type="PANTHER" id="PTHR11271">
    <property type="entry name" value="GUANINE DEAMINASE"/>
    <property type="match status" value="1"/>
</dbReference>
<dbReference type="SUPFAM" id="SSF51556">
    <property type="entry name" value="Metallo-dependent hydrolases"/>
    <property type="match status" value="1"/>
</dbReference>
<dbReference type="HOGENOM" id="CLU_012358_3_1_11"/>
<gene>
    <name evidence="6" type="ordered locus">RSal33209_1324</name>
</gene>